<protein>
    <recommendedName>
        <fullName evidence="4">S-layer protein</fullName>
    </recommendedName>
</protein>
<evidence type="ECO:0000313" key="2">
    <source>
        <dbReference type="EMBL" id="QHB51337.1"/>
    </source>
</evidence>
<accession>A0A6P1E2G3</accession>
<feature type="chain" id="PRO_5026754967" description="S-layer protein" evidence="1">
    <location>
        <begin position="28"/>
        <end position="637"/>
    </location>
</feature>
<gene>
    <name evidence="2" type="ORF">GQR93_03425</name>
</gene>
<organism evidence="2 3">
    <name type="scientific">Lentilactobacillus hilgardii</name>
    <name type="common">Lactobacillus hilgardii</name>
    <dbReference type="NCBI Taxonomy" id="1588"/>
    <lineage>
        <taxon>Bacteria</taxon>
        <taxon>Bacillati</taxon>
        <taxon>Bacillota</taxon>
        <taxon>Bacilli</taxon>
        <taxon>Lactobacillales</taxon>
        <taxon>Lactobacillaceae</taxon>
        <taxon>Lentilactobacillus</taxon>
    </lineage>
</organism>
<dbReference type="Proteomes" id="UP000465035">
    <property type="component" value="Chromosome"/>
</dbReference>
<keyword evidence="1" id="KW-0732">Signal</keyword>
<dbReference type="AlphaFoldDB" id="A0A6P1E2G3"/>
<sequence>MKSSLKKSLFVGLAALGFVAVAGSANAQTASAKSYAKVTSNKALTADATTRNVNVNGSNALYTKAGTLKGAKVVATKTTLNGVKDSKQGQKNWRVYRVATTNRGSVYYKVVSFDKTYRGWIYGGKSTSNFAGGIASYDTTSAASSAPASSATFTLKTPGTSSLAYNAPAWSQYKVGRATVDGKVVTTTTPYSGASFTVTKAVTTSREGETWYQVSAAPASSASTSSANSSAASSASASAAAQSAAAQLNGKWIKASDLQSTSASSSTPTNPIADNAIRVNLVDASNNVVKTFDYAKNGVKKGDTLGSQFNGTWTLDQTDQSNIQDQINKALAGTNYSITTLTPAQVSALAQAKFGASVNLTANATTTNVDVTRAVTLNYVDASTGALVKSTYWAPTGVVNGQAVDMTNGNAWQFVQVAPAGYAVNVPTATSALYKSLQTAKYGESFNIPVSRAATLTSTQIGQIFDKLQFGDDNNLLQADTLANYAGTNGHTGAVGDPATHVVLNSQFYANAKAAFAAQLQTKVANGGSLSAADFKAALKAGNLDSFYFANGGGAGNQGNIDTAQNGFKATLTTVNHNNGANTSDTTITLKINADGTQDAANTIYAHYTVQKAQYSGAVNSTPTHGDLGQTNWTTQF</sequence>
<dbReference type="EMBL" id="CP047121">
    <property type="protein sequence ID" value="QHB51337.1"/>
    <property type="molecule type" value="Genomic_DNA"/>
</dbReference>
<feature type="signal peptide" evidence="1">
    <location>
        <begin position="1"/>
        <end position="27"/>
    </location>
</feature>
<evidence type="ECO:0008006" key="4">
    <source>
        <dbReference type="Google" id="ProtNLM"/>
    </source>
</evidence>
<dbReference type="RefSeq" id="WP_159298692.1">
    <property type="nucleotide sequence ID" value="NZ_CP047121.1"/>
</dbReference>
<proteinExistence type="predicted"/>
<dbReference type="GeneID" id="69057408"/>
<reference evidence="2 3" key="1">
    <citation type="submission" date="2019-12" db="EMBL/GenBank/DDBJ databases">
        <title>Lactobacillus hilgardii FLUB.</title>
        <authorList>
            <person name="Gustaw K."/>
        </authorList>
    </citation>
    <scope>NUCLEOTIDE SEQUENCE [LARGE SCALE GENOMIC DNA]</scope>
    <source>
        <strain evidence="2 3">FLUB</strain>
    </source>
</reference>
<evidence type="ECO:0000256" key="1">
    <source>
        <dbReference type="SAM" id="SignalP"/>
    </source>
</evidence>
<evidence type="ECO:0000313" key="3">
    <source>
        <dbReference type="Proteomes" id="UP000465035"/>
    </source>
</evidence>
<name>A0A6P1E2G3_LENHI</name>